<keyword evidence="1" id="KW-0812">Transmembrane</keyword>
<dbReference type="InterPro" id="IPR019690">
    <property type="entry name" value="DUF2569"/>
</dbReference>
<reference evidence="2" key="1">
    <citation type="submission" date="2022-06" db="EMBL/GenBank/DDBJ databases">
        <title>Complete Genome Sequence of Deoxynivalenol-bioadsorption Ochrobactrum pseudintermedium ASAG-D25.</title>
        <authorList>
            <person name="Wang N."/>
        </authorList>
    </citation>
    <scope>NUCLEOTIDE SEQUENCE</scope>
    <source>
        <strain evidence="2">ASAG-D25</strain>
    </source>
</reference>
<evidence type="ECO:0000313" key="3">
    <source>
        <dbReference type="Proteomes" id="UP001058739"/>
    </source>
</evidence>
<feature type="transmembrane region" description="Helical" evidence="1">
    <location>
        <begin position="81"/>
        <end position="100"/>
    </location>
</feature>
<feature type="transmembrane region" description="Helical" evidence="1">
    <location>
        <begin position="49"/>
        <end position="69"/>
    </location>
</feature>
<dbReference type="Proteomes" id="UP001058739">
    <property type="component" value="Chromosome 01"/>
</dbReference>
<feature type="transmembrane region" description="Helical" evidence="1">
    <location>
        <begin position="12"/>
        <end position="37"/>
    </location>
</feature>
<name>A0ABY5UDG4_9HYPH</name>
<dbReference type="RefSeq" id="WP_235925415.1">
    <property type="nucleotide sequence ID" value="NZ_JBDJMJ010000002.1"/>
</dbReference>
<organism evidence="2 3">
    <name type="scientific">Brucella pseudintermedia</name>
    <dbReference type="NCBI Taxonomy" id="370111"/>
    <lineage>
        <taxon>Bacteria</taxon>
        <taxon>Pseudomonadati</taxon>
        <taxon>Pseudomonadota</taxon>
        <taxon>Alphaproteobacteria</taxon>
        <taxon>Hyphomicrobiales</taxon>
        <taxon>Brucellaceae</taxon>
        <taxon>Brucella/Ochrobactrum group</taxon>
        <taxon>Brucella</taxon>
    </lineage>
</organism>
<gene>
    <name evidence="2" type="ORF">NIK97_11400</name>
</gene>
<evidence type="ECO:0000256" key="1">
    <source>
        <dbReference type="SAM" id="Phobius"/>
    </source>
</evidence>
<dbReference type="Pfam" id="PF10754">
    <property type="entry name" value="DUF2569"/>
    <property type="match status" value="1"/>
</dbReference>
<evidence type="ECO:0000313" key="2">
    <source>
        <dbReference type="EMBL" id="UWL61375.1"/>
    </source>
</evidence>
<protein>
    <submittedName>
        <fullName evidence="2">DUF2569 domain-containing protein</fullName>
    </submittedName>
</protein>
<dbReference type="EMBL" id="CP099967">
    <property type="protein sequence ID" value="UWL61375.1"/>
    <property type="molecule type" value="Genomic_DNA"/>
</dbReference>
<sequence length="151" mass="17333">MKEHLPIGGGLLLLLLGIVVNILVSSYMIYIYIRIFYFANIDSSFQTMIFLYHGVINITFVLGSLYALYANYYYLKTFRTFMVIFLLASGILNMLPVLFATPATAADSDANGFVLLMSWLPAIVWVPYLLYSPRPKRTYIYDRSNNPWLSK</sequence>
<accession>A0ABY5UDG4</accession>
<proteinExistence type="predicted"/>
<keyword evidence="1" id="KW-0472">Membrane</keyword>
<feature type="transmembrane region" description="Helical" evidence="1">
    <location>
        <begin position="112"/>
        <end position="131"/>
    </location>
</feature>
<keyword evidence="3" id="KW-1185">Reference proteome</keyword>
<keyword evidence="1" id="KW-1133">Transmembrane helix</keyword>